<protein>
    <submittedName>
        <fullName evidence="3">Uncharacterized protein</fullName>
    </submittedName>
</protein>
<sequence>MNKIILLVILGLSLLFPNFSLAADSNDTSQSIVIENPLSVSTIQEFVVKVLDIVVTISMPFLVVMFIYSGFLFVWARGNETELKRAKEIFFYTVIGAALVLGAFVLAKAIQATIDQLKRQPGVMVEIWRG</sequence>
<dbReference type="Proteomes" id="UP000177043">
    <property type="component" value="Unassembled WGS sequence"/>
</dbReference>
<comment type="caution">
    <text evidence="3">The sequence shown here is derived from an EMBL/GenBank/DDBJ whole genome shotgun (WGS) entry which is preliminary data.</text>
</comment>
<gene>
    <name evidence="3" type="ORF">A2571_02060</name>
</gene>
<proteinExistence type="predicted"/>
<keyword evidence="1" id="KW-1133">Transmembrane helix</keyword>
<dbReference type="InterPro" id="IPR043993">
    <property type="entry name" value="T4SS_pilin"/>
</dbReference>
<keyword evidence="1" id="KW-0472">Membrane</keyword>
<keyword evidence="1" id="KW-0812">Transmembrane</keyword>
<feature type="transmembrane region" description="Helical" evidence="1">
    <location>
        <begin position="89"/>
        <end position="110"/>
    </location>
</feature>
<organism evidence="3 4">
    <name type="scientific">Candidatus Vogelbacteria bacterium RIFOXYD1_FULL_44_32</name>
    <dbReference type="NCBI Taxonomy" id="1802438"/>
    <lineage>
        <taxon>Bacteria</taxon>
        <taxon>Candidatus Vogeliibacteriota</taxon>
    </lineage>
</organism>
<evidence type="ECO:0000313" key="4">
    <source>
        <dbReference type="Proteomes" id="UP000177043"/>
    </source>
</evidence>
<dbReference type="EMBL" id="MHTJ01000003">
    <property type="protein sequence ID" value="OHA58538.1"/>
    <property type="molecule type" value="Genomic_DNA"/>
</dbReference>
<dbReference type="STRING" id="1802438.A2571_02060"/>
<evidence type="ECO:0000256" key="2">
    <source>
        <dbReference type="SAM" id="SignalP"/>
    </source>
</evidence>
<feature type="chain" id="PRO_5009584069" evidence="2">
    <location>
        <begin position="23"/>
        <end position="130"/>
    </location>
</feature>
<feature type="transmembrane region" description="Helical" evidence="1">
    <location>
        <begin position="46"/>
        <end position="68"/>
    </location>
</feature>
<dbReference type="AlphaFoldDB" id="A0A1G2QDL4"/>
<evidence type="ECO:0000256" key="1">
    <source>
        <dbReference type="SAM" id="Phobius"/>
    </source>
</evidence>
<dbReference type="Pfam" id="PF18895">
    <property type="entry name" value="T4SS_pilin"/>
    <property type="match status" value="1"/>
</dbReference>
<feature type="signal peptide" evidence="2">
    <location>
        <begin position="1"/>
        <end position="22"/>
    </location>
</feature>
<evidence type="ECO:0000313" key="3">
    <source>
        <dbReference type="EMBL" id="OHA58538.1"/>
    </source>
</evidence>
<reference evidence="3 4" key="1">
    <citation type="journal article" date="2016" name="Nat. Commun.">
        <title>Thousands of microbial genomes shed light on interconnected biogeochemical processes in an aquifer system.</title>
        <authorList>
            <person name="Anantharaman K."/>
            <person name="Brown C.T."/>
            <person name="Hug L.A."/>
            <person name="Sharon I."/>
            <person name="Castelle C.J."/>
            <person name="Probst A.J."/>
            <person name="Thomas B.C."/>
            <person name="Singh A."/>
            <person name="Wilkins M.J."/>
            <person name="Karaoz U."/>
            <person name="Brodie E.L."/>
            <person name="Williams K.H."/>
            <person name="Hubbard S.S."/>
            <person name="Banfield J.F."/>
        </authorList>
    </citation>
    <scope>NUCLEOTIDE SEQUENCE [LARGE SCALE GENOMIC DNA]</scope>
</reference>
<keyword evidence="2" id="KW-0732">Signal</keyword>
<accession>A0A1G2QDL4</accession>
<name>A0A1G2QDL4_9BACT</name>